<dbReference type="EMBL" id="VSWC01000171">
    <property type="protein sequence ID" value="KAA1070867.1"/>
    <property type="molecule type" value="Genomic_DNA"/>
</dbReference>
<comment type="caution">
    <text evidence="3">The sequence shown here is derived from an EMBL/GenBank/DDBJ whole genome shotgun (WGS) entry which is preliminary data.</text>
</comment>
<reference evidence="4 5" key="1">
    <citation type="submission" date="2019-05" db="EMBL/GenBank/DDBJ databases">
        <title>Emergence of the Ug99 lineage of the wheat stem rust pathogen through somatic hybridization.</title>
        <authorList>
            <person name="Li F."/>
            <person name="Upadhyaya N.M."/>
            <person name="Sperschneider J."/>
            <person name="Matny O."/>
            <person name="Nguyen-Phuc H."/>
            <person name="Mago R."/>
            <person name="Raley C."/>
            <person name="Miller M.E."/>
            <person name="Silverstein K.A.T."/>
            <person name="Henningsen E."/>
            <person name="Hirsch C.D."/>
            <person name="Visser B."/>
            <person name="Pretorius Z.A."/>
            <person name="Steffenson B.J."/>
            <person name="Schwessinger B."/>
            <person name="Dodds P.N."/>
            <person name="Figueroa M."/>
        </authorList>
    </citation>
    <scope>NUCLEOTIDE SEQUENCE [LARGE SCALE GENOMIC DNA]</scope>
    <source>
        <strain evidence="2">21-0</strain>
        <strain evidence="3 5">Ug99</strain>
    </source>
</reference>
<proteinExistence type="predicted"/>
<evidence type="ECO:0000256" key="1">
    <source>
        <dbReference type="SAM" id="SignalP"/>
    </source>
</evidence>
<feature type="signal peptide" evidence="1">
    <location>
        <begin position="1"/>
        <end position="17"/>
    </location>
</feature>
<sequence>MFTKITFLFYFLTFILTNNLIKGMDRYRFPNTGGMSKKHGPIRTGTATPGEKKSCCTIM</sequence>
<evidence type="ECO:0000313" key="2">
    <source>
        <dbReference type="EMBL" id="KAA1070867.1"/>
    </source>
</evidence>
<feature type="chain" id="PRO_5033474942" evidence="1">
    <location>
        <begin position="18"/>
        <end position="59"/>
    </location>
</feature>
<dbReference type="EMBL" id="VDEP01000078">
    <property type="protein sequence ID" value="KAA1132621.1"/>
    <property type="molecule type" value="Genomic_DNA"/>
</dbReference>
<organism evidence="3 5">
    <name type="scientific">Puccinia graminis f. sp. tritici</name>
    <dbReference type="NCBI Taxonomy" id="56615"/>
    <lineage>
        <taxon>Eukaryota</taxon>
        <taxon>Fungi</taxon>
        <taxon>Dikarya</taxon>
        <taxon>Basidiomycota</taxon>
        <taxon>Pucciniomycotina</taxon>
        <taxon>Pucciniomycetes</taxon>
        <taxon>Pucciniales</taxon>
        <taxon>Pucciniaceae</taxon>
        <taxon>Puccinia</taxon>
    </lineage>
</organism>
<keyword evidence="1" id="KW-0732">Signal</keyword>
<evidence type="ECO:0000313" key="4">
    <source>
        <dbReference type="Proteomes" id="UP000324748"/>
    </source>
</evidence>
<accession>A0A5B0S376</accession>
<dbReference type="AlphaFoldDB" id="A0A5B0S376"/>
<evidence type="ECO:0000313" key="3">
    <source>
        <dbReference type="EMBL" id="KAA1132621.1"/>
    </source>
</evidence>
<dbReference type="Proteomes" id="UP000324748">
    <property type="component" value="Unassembled WGS sequence"/>
</dbReference>
<protein>
    <submittedName>
        <fullName evidence="3">Uncharacterized protein</fullName>
    </submittedName>
</protein>
<evidence type="ECO:0000313" key="5">
    <source>
        <dbReference type="Proteomes" id="UP000325313"/>
    </source>
</evidence>
<dbReference type="Proteomes" id="UP000325313">
    <property type="component" value="Unassembled WGS sequence"/>
</dbReference>
<name>A0A5B0S376_PUCGR</name>
<gene>
    <name evidence="2" type="ORF">PGT21_026168</name>
    <name evidence="3" type="ORF">PGTUg99_015825</name>
</gene>
<keyword evidence="4" id="KW-1185">Reference proteome</keyword>